<dbReference type="RefSeq" id="WP_308347333.1">
    <property type="nucleotide sequence ID" value="NZ_CP129971.1"/>
</dbReference>
<feature type="transmembrane region" description="Helical" evidence="1">
    <location>
        <begin position="12"/>
        <end position="28"/>
    </location>
</feature>
<organism evidence="2 4">
    <name type="scientific">Marivirga salinarum</name>
    <dbReference type="NCBI Taxonomy" id="3059078"/>
    <lineage>
        <taxon>Bacteria</taxon>
        <taxon>Pseudomonadati</taxon>
        <taxon>Bacteroidota</taxon>
        <taxon>Cytophagia</taxon>
        <taxon>Cytophagales</taxon>
        <taxon>Marivirgaceae</taxon>
        <taxon>Marivirga</taxon>
    </lineage>
</organism>
<name>A0AA49GC19_9BACT</name>
<reference evidence="2 4" key="1">
    <citation type="submission" date="2023-08" db="EMBL/GenBank/DDBJ databases">
        <title>Comparative genomics and taxonomic characterization of three novel marine species of genus Marivirga.</title>
        <authorList>
            <person name="Muhammad N."/>
            <person name="Kim S.-G."/>
        </authorList>
    </citation>
    <scope>NUCLEOTIDE SEQUENCE [LARGE SCALE GENOMIC DNA]</scope>
    <source>
        <strain evidence="2 4">BDSF4-3</strain>
    </source>
</reference>
<feature type="transmembrane region" description="Helical" evidence="1">
    <location>
        <begin position="86"/>
        <end position="104"/>
    </location>
</feature>
<dbReference type="Proteomes" id="UP001230496">
    <property type="component" value="Chromosome"/>
</dbReference>
<proteinExistence type="predicted"/>
<keyword evidence="1" id="KW-1133">Transmembrane helix</keyword>
<dbReference type="EMBL" id="CP129971">
    <property type="protein sequence ID" value="WMN10848.1"/>
    <property type="molecule type" value="Genomic_DNA"/>
</dbReference>
<dbReference type="EMBL" id="CP129971">
    <property type="protein sequence ID" value="WKK75266.2"/>
    <property type="molecule type" value="Genomic_DNA"/>
</dbReference>
<protein>
    <submittedName>
        <fullName evidence="2">Uncharacterized protein</fullName>
    </submittedName>
</protein>
<keyword evidence="4" id="KW-1185">Reference proteome</keyword>
<feature type="transmembrane region" description="Helical" evidence="1">
    <location>
        <begin position="116"/>
        <end position="143"/>
    </location>
</feature>
<keyword evidence="1" id="KW-0812">Transmembrane</keyword>
<evidence type="ECO:0000313" key="3">
    <source>
        <dbReference type="EMBL" id="WMN10848.1"/>
    </source>
</evidence>
<gene>
    <name evidence="2" type="ORF">QYS49_27465</name>
    <name evidence="3" type="ORF">QYS49_36240</name>
</gene>
<evidence type="ECO:0000256" key="1">
    <source>
        <dbReference type="SAM" id="Phobius"/>
    </source>
</evidence>
<dbReference type="AlphaFoldDB" id="A0AA49GC19"/>
<sequence length="193" mass="21971">MDRLLKTGGLQTFLILFSPFLFIVILMFGMTGSGIFNNNLFMFAGFFYVYPQMFILTYWPYYVSNKINDQLDEKENLKGLNTRFKIAKIIIIGCLIAGLVNIVAMYSGASESIMQALMIVSLPFNIGQIFILINLLIGFYTLSKMIELKISGTNSSGNTFVLFFFMPFTIGIIQRKIRTIFDENYKTTTQQGV</sequence>
<feature type="transmembrane region" description="Helical" evidence="1">
    <location>
        <begin position="40"/>
        <end position="61"/>
    </location>
</feature>
<evidence type="ECO:0000313" key="2">
    <source>
        <dbReference type="EMBL" id="WKK75266.2"/>
    </source>
</evidence>
<feature type="transmembrane region" description="Helical" evidence="1">
    <location>
        <begin position="155"/>
        <end position="173"/>
    </location>
</feature>
<dbReference type="KEGG" id="msaa:QYS49_36240"/>
<evidence type="ECO:0000313" key="4">
    <source>
        <dbReference type="Proteomes" id="UP001230496"/>
    </source>
</evidence>
<keyword evidence="1" id="KW-0472">Membrane</keyword>
<dbReference type="KEGG" id="msaa:QYS49_27465"/>
<accession>A0AA49GC19</accession>